<dbReference type="AlphaFoldDB" id="A0A2K8UB97"/>
<accession>A0A2K8UB97</accession>
<keyword evidence="2" id="KW-1185">Reference proteome</keyword>
<dbReference type="Proteomes" id="UP000232638">
    <property type="component" value="Chromosome"/>
</dbReference>
<name>A0A2K8UB97_9GAMM</name>
<dbReference type="InterPro" id="IPR027417">
    <property type="entry name" value="P-loop_NTPase"/>
</dbReference>
<evidence type="ECO:0008006" key="3">
    <source>
        <dbReference type="Google" id="ProtNLM"/>
    </source>
</evidence>
<dbReference type="KEGG" id="tsy:THSYN_16170"/>
<proteinExistence type="predicted"/>
<reference evidence="1 2" key="1">
    <citation type="submission" date="2017-03" db="EMBL/GenBank/DDBJ databases">
        <title>Complete genome sequence of Candidatus 'Thiodictyon syntrophicum' sp. nov. strain Cad16T, a photolithoautotroph purple sulfur bacterium isolated from an alpine meromictic lake.</title>
        <authorList>
            <person name="Luedin S.M."/>
            <person name="Pothier J.F."/>
            <person name="Danza F."/>
            <person name="Storelli N."/>
            <person name="Wittwer M."/>
            <person name="Tonolla M."/>
        </authorList>
    </citation>
    <scope>NUCLEOTIDE SEQUENCE [LARGE SCALE GENOMIC DNA]</scope>
    <source>
        <strain evidence="1 2">Cad16T</strain>
    </source>
</reference>
<gene>
    <name evidence="1" type="ORF">THSYN_16170</name>
</gene>
<evidence type="ECO:0000313" key="2">
    <source>
        <dbReference type="Proteomes" id="UP000232638"/>
    </source>
</evidence>
<sequence length="385" mass="40619">MLARPGDRRLWLLDAATAALWDLHAAGWAPAPLAALLVERFGLNTGEARDYLDNLRGHWRAAGLLADAPAGLAVPVQSLPTLSPPDGAPPLPGAWRLRVAQRTLTLAITDDALGACLAPLLAPLMVPLPIPDQPDRGRPSDGLILDGTVSHWSFTANGRVWETGHGRDGALVAMLHGLTEFGCRTSERLLVVHGGGLVAPDGRAFLLVAPGGSGKSTLTAALNAAGYGLLSDDVVPVTPDGELVGLGLPLCLKPGSWPVLAGCRPDLAQAPTVQRLGQSVRFLPPCGRAATGLRAPALFLFPRFRPGRAPRCEPLTPARALQGIIEAEAVIRDLTQIKLEALARWVSKVPAYAVSYPDLDQGLALVRDLLNDRDSREYDAHGTSA</sequence>
<dbReference type="Gene3D" id="3.40.50.300">
    <property type="entry name" value="P-loop containing nucleotide triphosphate hydrolases"/>
    <property type="match status" value="1"/>
</dbReference>
<evidence type="ECO:0000313" key="1">
    <source>
        <dbReference type="EMBL" id="AUB82331.1"/>
    </source>
</evidence>
<dbReference type="SUPFAM" id="SSF53795">
    <property type="entry name" value="PEP carboxykinase-like"/>
    <property type="match status" value="1"/>
</dbReference>
<organism evidence="1 2">
    <name type="scientific">Candidatus Thiodictyon syntrophicum</name>
    <dbReference type="NCBI Taxonomy" id="1166950"/>
    <lineage>
        <taxon>Bacteria</taxon>
        <taxon>Pseudomonadati</taxon>
        <taxon>Pseudomonadota</taxon>
        <taxon>Gammaproteobacteria</taxon>
        <taxon>Chromatiales</taxon>
        <taxon>Chromatiaceae</taxon>
        <taxon>Thiodictyon</taxon>
    </lineage>
</organism>
<protein>
    <recommendedName>
        <fullName evidence="3">Serine kinase</fullName>
    </recommendedName>
</protein>
<dbReference type="EMBL" id="CP020370">
    <property type="protein sequence ID" value="AUB82331.1"/>
    <property type="molecule type" value="Genomic_DNA"/>
</dbReference>